<keyword evidence="1" id="KW-0812">Transmembrane</keyword>
<feature type="transmembrane region" description="Helical" evidence="1">
    <location>
        <begin position="49"/>
        <end position="67"/>
    </location>
</feature>
<evidence type="ECO:0000313" key="4">
    <source>
        <dbReference type="Proteomes" id="UP001597112"/>
    </source>
</evidence>
<keyword evidence="1" id="KW-1133">Transmembrane helix</keyword>
<keyword evidence="4" id="KW-1185">Reference proteome</keyword>
<evidence type="ECO:0000256" key="1">
    <source>
        <dbReference type="SAM" id="Phobius"/>
    </source>
</evidence>
<name>A0ABW3KAE5_9BACT</name>
<comment type="caution">
    <text evidence="3">The sequence shown here is derived from an EMBL/GenBank/DDBJ whole genome shotgun (WGS) entry which is preliminary data.</text>
</comment>
<dbReference type="PANTHER" id="PTHR28008:SF1">
    <property type="entry name" value="DOMAIN PROTEIN, PUTATIVE (AFU_ORTHOLOGUE AFUA_3G10980)-RELATED"/>
    <property type="match status" value="1"/>
</dbReference>
<dbReference type="EMBL" id="JBHTKA010000015">
    <property type="protein sequence ID" value="MFD1003178.1"/>
    <property type="molecule type" value="Genomic_DNA"/>
</dbReference>
<dbReference type="InterPro" id="IPR006976">
    <property type="entry name" value="VanZ-like"/>
</dbReference>
<dbReference type="NCBIfam" id="NF037970">
    <property type="entry name" value="vanZ_1"/>
    <property type="match status" value="1"/>
</dbReference>
<feature type="transmembrane region" description="Helical" evidence="1">
    <location>
        <begin position="107"/>
        <end position="128"/>
    </location>
</feature>
<evidence type="ECO:0000259" key="2">
    <source>
        <dbReference type="Pfam" id="PF04892"/>
    </source>
</evidence>
<dbReference type="Pfam" id="PF04892">
    <property type="entry name" value="VanZ"/>
    <property type="match status" value="1"/>
</dbReference>
<dbReference type="PANTHER" id="PTHR28008">
    <property type="entry name" value="DOMAIN PROTEIN, PUTATIVE (AFU_ORTHOLOGUE AFUA_3G10980)-RELATED"/>
    <property type="match status" value="1"/>
</dbReference>
<protein>
    <submittedName>
        <fullName evidence="3">VanZ family protein</fullName>
    </submittedName>
</protein>
<proteinExistence type="predicted"/>
<feature type="transmembrane region" description="Helical" evidence="1">
    <location>
        <begin position="12"/>
        <end position="33"/>
    </location>
</feature>
<accession>A0ABW3KAE5</accession>
<reference evidence="4" key="1">
    <citation type="journal article" date="2019" name="Int. J. Syst. Evol. Microbiol.">
        <title>The Global Catalogue of Microorganisms (GCM) 10K type strain sequencing project: providing services to taxonomists for standard genome sequencing and annotation.</title>
        <authorList>
            <consortium name="The Broad Institute Genomics Platform"/>
            <consortium name="The Broad Institute Genome Sequencing Center for Infectious Disease"/>
            <person name="Wu L."/>
            <person name="Ma J."/>
        </authorList>
    </citation>
    <scope>NUCLEOTIDE SEQUENCE [LARGE SCALE GENOMIC DNA]</scope>
    <source>
        <strain evidence="4">CCUG 58938</strain>
    </source>
</reference>
<feature type="transmembrane region" description="Helical" evidence="1">
    <location>
        <begin position="79"/>
        <end position="101"/>
    </location>
</feature>
<dbReference type="Proteomes" id="UP001597112">
    <property type="component" value="Unassembled WGS sequence"/>
</dbReference>
<keyword evidence="1" id="KW-0472">Membrane</keyword>
<feature type="domain" description="VanZ-like" evidence="2">
    <location>
        <begin position="30"/>
        <end position="128"/>
    </location>
</feature>
<sequence length="134" mass="15203">MKTFNQKRTEYMLIRYTWPAMVWSLVILIATLIPGKAIPKVGFFQIDKVVHFFIFGVLMFLSCHALKKTWQFTGKPLRFIRIALIYSLALGIVIELIQQYVPGRGPSVADVVANSIGVALGYGVFRLLQKRTVV</sequence>
<evidence type="ECO:0000313" key="3">
    <source>
        <dbReference type="EMBL" id="MFD1003178.1"/>
    </source>
</evidence>
<organism evidence="3 4">
    <name type="scientific">Ohtaekwangia kribbensis</name>
    <dbReference type="NCBI Taxonomy" id="688913"/>
    <lineage>
        <taxon>Bacteria</taxon>
        <taxon>Pseudomonadati</taxon>
        <taxon>Bacteroidota</taxon>
        <taxon>Cytophagia</taxon>
        <taxon>Cytophagales</taxon>
        <taxon>Fulvivirgaceae</taxon>
        <taxon>Ohtaekwangia</taxon>
    </lineage>
</organism>
<dbReference type="RefSeq" id="WP_377585484.1">
    <property type="nucleotide sequence ID" value="NZ_JBHTKA010000015.1"/>
</dbReference>
<gene>
    <name evidence="3" type="ORF">ACFQ21_27885</name>
</gene>